<dbReference type="STRING" id="453591.Igni_0678"/>
<sequence length="492" mass="53356">MLRDEVVNAVVEAIRLAETALPKWVYEKLLDAYERSEGLGKAQLAAILNNIELAVKEKKPMCQDTGLMTFDVIVGDEFPIKPYEIEELLKEAVRRATREVPIRPNSVDPLSGHNPGDNVGKGVPVTNIKVVPGNTLLIKVRPKGGGSEYPSNLCMIPPSKGLEGVRECVLKAVFEAGGKPCPPGIVGVAFGGTVEETAKLAKEALYRPEAHEEERVARIEKELLDEVNSLGLGPMGLGGGPTALAVRADYAYRHPASFPVAVRFNCWAAREAVVEVNADGSWKLVSDNVTPEDLKTPPLEAEDGVEIKLPVEEEEVRKLKAGDVVYLTGTVVTARDEAHKKIIEEGAPLDLKGLAIYHCGPVVTKEEGRWKVVAAGPTTSARMNALQAQVLEKTGARLVIGKGGMKEDLLDFFKRFGAAYLAFPGGAALLAAKAIKAVRGVYWLEELGIPEAMWVFEVEKFGPLVVAMDSHGRSLYKEVSERAKTKLEELLK</sequence>
<dbReference type="AlphaFoldDB" id="A8AAA8"/>
<evidence type="ECO:0000256" key="3">
    <source>
        <dbReference type="ARBA" id="ARBA00022723"/>
    </source>
</evidence>
<keyword evidence="6 10" id="KW-0456">Lyase</keyword>
<reference evidence="10 11" key="1">
    <citation type="journal article" date="2008" name="Genome Biol.">
        <title>A genomic analysis of the archaeal system Ignicoccus hospitalis-Nanoarchaeum equitans.</title>
        <authorList>
            <person name="Podar M."/>
            <person name="Anderson I."/>
            <person name="Makarova K.S."/>
            <person name="Elkins J.G."/>
            <person name="Ivanova N."/>
            <person name="Wall M.A."/>
            <person name="Lykidis A."/>
            <person name="Mavromatis K."/>
            <person name="Sun H."/>
            <person name="Hudson M.E."/>
            <person name="Chen W."/>
            <person name="Deciu C."/>
            <person name="Hutchison D."/>
            <person name="Eads J.R."/>
            <person name="Anderson A."/>
            <person name="Fernandes F."/>
            <person name="Szeto E."/>
            <person name="Lapidus A."/>
            <person name="Kyrpides N.C."/>
            <person name="Saier M.H.Jr."/>
            <person name="Richardson P.M."/>
            <person name="Rachel R."/>
            <person name="Huber H."/>
            <person name="Eisen J.A."/>
            <person name="Koonin E.V."/>
            <person name="Keller M."/>
            <person name="Stetter K.O."/>
        </authorList>
    </citation>
    <scope>NUCLEOTIDE SEQUENCE [LARGE SCALE GENOMIC DNA]</scope>
    <source>
        <strain evidence="11">KIN4/I / DSM 18386 / JCM 14125</strain>
    </source>
</reference>
<keyword evidence="11" id="KW-1185">Reference proteome</keyword>
<dbReference type="SUPFAM" id="SSF117457">
    <property type="entry name" value="FumA C-terminal domain-like"/>
    <property type="match status" value="1"/>
</dbReference>
<dbReference type="InterPro" id="IPR036660">
    <property type="entry name" value="Fe-S_hydroAse_TtdB_cat_sf"/>
</dbReference>
<accession>A8AAA8</accession>
<keyword evidence="5" id="KW-0411">Iron-sulfur</keyword>
<dbReference type="GO" id="GO:0051539">
    <property type="term" value="F:4 iron, 4 sulfur cluster binding"/>
    <property type="evidence" value="ECO:0007669"/>
    <property type="project" value="UniProtKB-KW"/>
</dbReference>
<evidence type="ECO:0000313" key="11">
    <source>
        <dbReference type="Proteomes" id="UP000000262"/>
    </source>
</evidence>
<name>A8AAA8_IGNH4</name>
<dbReference type="EMBL" id="CP000816">
    <property type="protein sequence ID" value="ABU81860.1"/>
    <property type="molecule type" value="Genomic_DNA"/>
</dbReference>
<dbReference type="eggNOG" id="arCOG04406">
    <property type="taxonomic scope" value="Archaea"/>
</dbReference>
<evidence type="ECO:0000256" key="6">
    <source>
        <dbReference type="ARBA" id="ARBA00023239"/>
    </source>
</evidence>
<protein>
    <submittedName>
        <fullName evidence="10">Fumarase</fullName>
        <ecNumber evidence="10">4.2.1.2</ecNumber>
    </submittedName>
</protein>
<comment type="similarity">
    <text evidence="1">Belongs to the class-I fumarase family.</text>
</comment>
<keyword evidence="2" id="KW-0004">4Fe-4S</keyword>
<evidence type="ECO:0000256" key="7">
    <source>
        <dbReference type="SAM" id="MobiDB-lite"/>
    </source>
</evidence>
<dbReference type="GeneID" id="70676341"/>
<dbReference type="eggNOG" id="arCOG04407">
    <property type="taxonomic scope" value="Archaea"/>
</dbReference>
<organism evidence="10 11">
    <name type="scientific">Ignicoccus hospitalis (strain KIN4/I / DSM 18386 / JCM 14125)</name>
    <dbReference type="NCBI Taxonomy" id="453591"/>
    <lineage>
        <taxon>Archaea</taxon>
        <taxon>Thermoproteota</taxon>
        <taxon>Thermoprotei</taxon>
        <taxon>Desulfurococcales</taxon>
        <taxon>Desulfurococcaceae</taxon>
        <taxon>Ignicoccus</taxon>
    </lineage>
</organism>
<feature type="domain" description="Fe-S hydro-lyase tartrate dehydratase beta-type catalytic" evidence="9">
    <location>
        <begin position="301"/>
        <end position="478"/>
    </location>
</feature>
<dbReference type="PANTHER" id="PTHR43351:SF2">
    <property type="entry name" value="L(+)-TARTRATE DEHYDRATASE SUBUNIT BETA-RELATED"/>
    <property type="match status" value="1"/>
</dbReference>
<feature type="region of interest" description="Disordered" evidence="7">
    <location>
        <begin position="104"/>
        <end position="124"/>
    </location>
</feature>
<dbReference type="InterPro" id="IPR004647">
    <property type="entry name" value="Fe-S_hydro-lyase_TtdB-typ_cat"/>
</dbReference>
<evidence type="ECO:0000259" key="8">
    <source>
        <dbReference type="Pfam" id="PF05681"/>
    </source>
</evidence>
<dbReference type="NCBIfam" id="TIGR00723">
    <property type="entry name" value="ttdB_fumA_fumB"/>
    <property type="match status" value="1"/>
</dbReference>
<dbReference type="NCBIfam" id="TIGR00722">
    <property type="entry name" value="ttdA_fumA_fumB"/>
    <property type="match status" value="1"/>
</dbReference>
<dbReference type="GO" id="GO:0046872">
    <property type="term" value="F:metal ion binding"/>
    <property type="evidence" value="ECO:0007669"/>
    <property type="project" value="UniProtKB-KW"/>
</dbReference>
<dbReference type="PANTHER" id="PTHR43351">
    <property type="entry name" value="L(+)-TARTRATE DEHYDRATASE SUBUNIT BETA"/>
    <property type="match status" value="1"/>
</dbReference>
<dbReference type="KEGG" id="iho:Igni_0678"/>
<keyword evidence="4" id="KW-0408">Iron</keyword>
<evidence type="ECO:0000313" key="10">
    <source>
        <dbReference type="EMBL" id="ABU81860.1"/>
    </source>
</evidence>
<evidence type="ECO:0000256" key="5">
    <source>
        <dbReference type="ARBA" id="ARBA00023014"/>
    </source>
</evidence>
<feature type="domain" description="Fe-S hydro-lyase tartrate dehydratase alpha-type catalytic" evidence="8">
    <location>
        <begin position="8"/>
        <end position="274"/>
    </location>
</feature>
<dbReference type="InterPro" id="IPR004646">
    <property type="entry name" value="Fe-S_hydro-lyase_TtdA-typ_cat"/>
</dbReference>
<evidence type="ECO:0000256" key="1">
    <source>
        <dbReference type="ARBA" id="ARBA00008876"/>
    </source>
</evidence>
<dbReference type="Pfam" id="PF05681">
    <property type="entry name" value="Fumerase"/>
    <property type="match status" value="1"/>
</dbReference>
<evidence type="ECO:0000256" key="4">
    <source>
        <dbReference type="ARBA" id="ARBA00023004"/>
    </source>
</evidence>
<evidence type="ECO:0000259" key="9">
    <source>
        <dbReference type="Pfam" id="PF05683"/>
    </source>
</evidence>
<dbReference type="HOGENOM" id="CLU_526455_0_0_2"/>
<gene>
    <name evidence="10" type="ordered locus">Igni_0678</name>
</gene>
<proteinExistence type="inferred from homology"/>
<dbReference type="Proteomes" id="UP000000262">
    <property type="component" value="Chromosome"/>
</dbReference>
<keyword evidence="3" id="KW-0479">Metal-binding</keyword>
<dbReference type="RefSeq" id="WP_011998712.1">
    <property type="nucleotide sequence ID" value="NC_009776.1"/>
</dbReference>
<dbReference type="EC" id="4.2.1.2" evidence="10"/>
<dbReference type="NCBIfam" id="NF004885">
    <property type="entry name" value="PRK06246.1"/>
    <property type="match status" value="1"/>
</dbReference>
<dbReference type="Gene3D" id="3.20.130.10">
    <property type="entry name" value="Fe-S hydro-lyase, tartrate dehydratase beta-type, catalytic domain"/>
    <property type="match status" value="1"/>
</dbReference>
<dbReference type="Pfam" id="PF05683">
    <property type="entry name" value="Fumerase_C"/>
    <property type="match status" value="1"/>
</dbReference>
<dbReference type="PhylomeDB" id="A8AAA8"/>
<evidence type="ECO:0000256" key="2">
    <source>
        <dbReference type="ARBA" id="ARBA00022485"/>
    </source>
</evidence>
<dbReference type="GO" id="GO:0004333">
    <property type="term" value="F:fumarate hydratase activity"/>
    <property type="evidence" value="ECO:0007669"/>
    <property type="project" value="UniProtKB-EC"/>
</dbReference>